<evidence type="ECO:0000313" key="8">
    <source>
        <dbReference type="EMBL" id="MBC8593692.1"/>
    </source>
</evidence>
<dbReference type="InterPro" id="IPR013320">
    <property type="entry name" value="ConA-like_dom_sf"/>
</dbReference>
<keyword evidence="9" id="KW-1185">Reference proteome</keyword>
<dbReference type="InterPro" id="IPR013189">
    <property type="entry name" value="Glyco_hydro_32_C"/>
</dbReference>
<dbReference type="PANTHER" id="PTHR43101">
    <property type="entry name" value="BETA-FRUCTOSIDASE"/>
    <property type="match status" value="1"/>
</dbReference>
<keyword evidence="4" id="KW-0378">Hydrolase</keyword>
<protein>
    <recommendedName>
        <fullName evidence="2">beta-fructofuranosidase</fullName>
        <ecNumber evidence="2">3.2.1.26</ecNumber>
    </recommendedName>
</protein>
<comment type="caution">
    <text evidence="8">The sequence shown here is derived from an EMBL/GenBank/DDBJ whole genome shotgun (WGS) entry which is preliminary data.</text>
</comment>
<evidence type="ECO:0000256" key="3">
    <source>
        <dbReference type="ARBA" id="ARBA00022729"/>
    </source>
</evidence>
<dbReference type="SUPFAM" id="SSF49899">
    <property type="entry name" value="Concanavalin A-like lectins/glucanases"/>
    <property type="match status" value="2"/>
</dbReference>
<organism evidence="8 9">
    <name type="scientific">Jilunia laotingensis</name>
    <dbReference type="NCBI Taxonomy" id="2763675"/>
    <lineage>
        <taxon>Bacteria</taxon>
        <taxon>Pseudomonadati</taxon>
        <taxon>Bacteroidota</taxon>
        <taxon>Bacteroidia</taxon>
        <taxon>Bacteroidales</taxon>
        <taxon>Bacteroidaceae</taxon>
        <taxon>Jilunia</taxon>
    </lineage>
</organism>
<dbReference type="CDD" id="cd08996">
    <property type="entry name" value="GH32_FFase"/>
    <property type="match status" value="1"/>
</dbReference>
<dbReference type="InterPro" id="IPR006558">
    <property type="entry name" value="LamG-like"/>
</dbReference>
<dbReference type="EC" id="3.2.1.26" evidence="2"/>
<dbReference type="SMART" id="SM00560">
    <property type="entry name" value="LamGL"/>
    <property type="match status" value="1"/>
</dbReference>
<name>A0A926F7U8_9BACT</name>
<evidence type="ECO:0000256" key="2">
    <source>
        <dbReference type="ARBA" id="ARBA00012758"/>
    </source>
</evidence>
<dbReference type="InterPro" id="IPR023296">
    <property type="entry name" value="Glyco_hydro_beta-prop_sf"/>
</dbReference>
<dbReference type="SUPFAM" id="SSF75005">
    <property type="entry name" value="Arabinanase/levansucrase/invertase"/>
    <property type="match status" value="1"/>
</dbReference>
<dbReference type="Pfam" id="PF13385">
    <property type="entry name" value="Laminin_G_3"/>
    <property type="match status" value="1"/>
</dbReference>
<reference evidence="8" key="1">
    <citation type="submission" date="2020-08" db="EMBL/GenBank/DDBJ databases">
        <title>Genome public.</title>
        <authorList>
            <person name="Liu C."/>
            <person name="Sun Q."/>
        </authorList>
    </citation>
    <scope>NUCLEOTIDE SEQUENCE</scope>
    <source>
        <strain evidence="8">N12</strain>
    </source>
</reference>
<dbReference type="SMART" id="SM00640">
    <property type="entry name" value="Glyco_32"/>
    <property type="match status" value="1"/>
</dbReference>
<comment type="similarity">
    <text evidence="1">Belongs to the glycosyl hydrolase 32 family.</text>
</comment>
<gene>
    <name evidence="8" type="ORF">H8744_10635</name>
</gene>
<dbReference type="GO" id="GO:0004564">
    <property type="term" value="F:beta-fructofuranosidase activity"/>
    <property type="evidence" value="ECO:0007669"/>
    <property type="project" value="UniProtKB-EC"/>
</dbReference>
<evidence type="ECO:0000256" key="6">
    <source>
        <dbReference type="ARBA" id="ARBA00023295"/>
    </source>
</evidence>
<evidence type="ECO:0000256" key="5">
    <source>
        <dbReference type="ARBA" id="ARBA00023157"/>
    </source>
</evidence>
<evidence type="ECO:0000256" key="4">
    <source>
        <dbReference type="ARBA" id="ARBA00022801"/>
    </source>
</evidence>
<dbReference type="RefSeq" id="WP_262434798.1">
    <property type="nucleotide sequence ID" value="NZ_JACRTF010000001.1"/>
</dbReference>
<dbReference type="AlphaFoldDB" id="A0A926F7U8"/>
<feature type="domain" description="LamG-like jellyroll fold" evidence="7">
    <location>
        <begin position="91"/>
        <end position="242"/>
    </location>
</feature>
<dbReference type="EMBL" id="JACRTF010000001">
    <property type="protein sequence ID" value="MBC8593692.1"/>
    <property type="molecule type" value="Genomic_DNA"/>
</dbReference>
<evidence type="ECO:0000259" key="7">
    <source>
        <dbReference type="SMART" id="SM00560"/>
    </source>
</evidence>
<dbReference type="Pfam" id="PF08244">
    <property type="entry name" value="Glyco_hydro_32C"/>
    <property type="match status" value="1"/>
</dbReference>
<keyword evidence="5" id="KW-1015">Disulfide bond</keyword>
<dbReference type="Gene3D" id="2.60.120.200">
    <property type="match status" value="1"/>
</dbReference>
<dbReference type="Gene3D" id="2.115.10.20">
    <property type="entry name" value="Glycosyl hydrolase domain, family 43"/>
    <property type="match status" value="1"/>
</dbReference>
<accession>A0A926F7U8</accession>
<dbReference type="InterPro" id="IPR013148">
    <property type="entry name" value="Glyco_hydro_32_N"/>
</dbReference>
<keyword evidence="3" id="KW-0732">Signal</keyword>
<sequence>MAENKNIIKSVLLFLAGSFIGVFTGFAQLVSHFPMELEGDKIVDSQTGKSFLVNSNLAPEQVDGAEGKALRLDGYSTYVAANIDVAKLSTKSLTFSLWCAMETYPMMNNDEAVNTSTYLAGNMDEGNKSGFAFLLSSQGDYSFDFYVSGWKVTCKANEKLEKYVWNHLMAVVDVNKKEVSIYRNSELVGSASIRLDGEITVGGESFIIGKSFSDIKSGPFLLNTINGLIDDIRIYNTALSVSESGYKTPEHEADLSIPESRFENDILRPVFHGMPGGNWTNEPHGLVFQDGKYHLFFQKNANGPYWGRLHWGHITSENLYDWKEDKIALSPSADYDWKGCWSGCVFNDAVLTGGEPHLFYTAVDNAKATIAEAYPVDGQLTDWMKVNHNPIIPGKPVGLSDDFRDPYIFSANGEFYMIVGTSSDGIGAATLHRYDKATKNWSNDGSLFFKGRNASISGTFWEMPVIVPMNDGKWLFMATPLGSRQGVEVLYWVGTIGNDGTFTPLPAYQNEPREMELSGMGKDGYGLLSPSLYQIEVGKYAAIGIVPDKLSSEANYTLGWAHTFSLPRELTLDENNQLSQKPYGGLSKLRTKTTHSATDFDLNGTRELTPVVGRCLEAQASFKVNSISKVGFRFFKKDDKAVEVYYNPLLNKVVVDARTIDRLKNDEGSFDGLYESILPAKVAVGSEFNLHVYVDHSIMDIFINEKWAFSVRLFPTDPVATGVEVFSDGGNTTFSSLNAWILDPKNKGDVGIMDVDTVDIELKVIGSVLKYGNLPVDAVLSFYDFSGRMLARNRVTDSNGTIQLPFSGSCIVHVIGSGVNYSEKITVNN</sequence>
<proteinExistence type="inferred from homology"/>
<evidence type="ECO:0000313" key="9">
    <source>
        <dbReference type="Proteomes" id="UP000651085"/>
    </source>
</evidence>
<keyword evidence="6" id="KW-0326">Glycosidase</keyword>
<dbReference type="GO" id="GO:0005975">
    <property type="term" value="P:carbohydrate metabolic process"/>
    <property type="evidence" value="ECO:0007669"/>
    <property type="project" value="InterPro"/>
</dbReference>
<dbReference type="InterPro" id="IPR051214">
    <property type="entry name" value="GH32_Enzymes"/>
</dbReference>
<evidence type="ECO:0000256" key="1">
    <source>
        <dbReference type="ARBA" id="ARBA00009902"/>
    </source>
</evidence>
<dbReference type="InterPro" id="IPR001362">
    <property type="entry name" value="Glyco_hydro_32"/>
</dbReference>
<dbReference type="PANTHER" id="PTHR43101:SF1">
    <property type="entry name" value="BETA-FRUCTOSIDASE"/>
    <property type="match status" value="1"/>
</dbReference>
<dbReference type="Gene3D" id="2.60.120.560">
    <property type="entry name" value="Exo-inulinase, domain 1"/>
    <property type="match status" value="1"/>
</dbReference>
<dbReference type="Proteomes" id="UP000651085">
    <property type="component" value="Unassembled WGS sequence"/>
</dbReference>
<dbReference type="Pfam" id="PF00251">
    <property type="entry name" value="Glyco_hydro_32N"/>
    <property type="match status" value="1"/>
</dbReference>